<evidence type="ECO:0000313" key="1">
    <source>
        <dbReference type="EMBL" id="KAJ1997363.1"/>
    </source>
</evidence>
<reference evidence="1" key="1">
    <citation type="submission" date="2022-07" db="EMBL/GenBank/DDBJ databases">
        <title>Phylogenomic reconstructions and comparative analyses of Kickxellomycotina fungi.</title>
        <authorList>
            <person name="Reynolds N.K."/>
            <person name="Stajich J.E."/>
            <person name="Barry K."/>
            <person name="Grigoriev I.V."/>
            <person name="Crous P."/>
            <person name="Smith M.E."/>
        </authorList>
    </citation>
    <scope>NUCLEOTIDE SEQUENCE</scope>
    <source>
        <strain evidence="1">IMI 214461</strain>
    </source>
</reference>
<name>A0A9W8B8C2_9FUNG</name>
<evidence type="ECO:0000313" key="2">
    <source>
        <dbReference type="Proteomes" id="UP001150907"/>
    </source>
</evidence>
<organism evidence="1 2">
    <name type="scientific">Coemansia thaxteri</name>
    <dbReference type="NCBI Taxonomy" id="2663907"/>
    <lineage>
        <taxon>Eukaryota</taxon>
        <taxon>Fungi</taxon>
        <taxon>Fungi incertae sedis</taxon>
        <taxon>Zoopagomycota</taxon>
        <taxon>Kickxellomycotina</taxon>
        <taxon>Kickxellomycetes</taxon>
        <taxon>Kickxellales</taxon>
        <taxon>Kickxellaceae</taxon>
        <taxon>Coemansia</taxon>
    </lineage>
</organism>
<proteinExistence type="predicted"/>
<evidence type="ECO:0008006" key="3">
    <source>
        <dbReference type="Google" id="ProtNLM"/>
    </source>
</evidence>
<dbReference type="Proteomes" id="UP001150907">
    <property type="component" value="Unassembled WGS sequence"/>
</dbReference>
<gene>
    <name evidence="1" type="ORF">H4R26_005859</name>
</gene>
<accession>A0A9W8B8C2</accession>
<dbReference type="OrthoDB" id="5596036at2759"/>
<protein>
    <recommendedName>
        <fullName evidence="3">Reverse transcriptase domain-containing protein</fullName>
    </recommendedName>
</protein>
<sequence length="395" mass="44884">MQNRTHMLYMDDTAVFLRALTEWPKLQQALDWYCAATTAKFNEAKTEIIVHSWEPTAVPEYVPVHPLAEGETLRYLGIRLGAKVPQSTRTAERNEQIAKIIADGNCALRGKGPLATRAYVLNTFIIPRFQFLFRYESFTMEQVHRAENLVRRAFWGRIHGYMPYPVTALPRNKGGFGLQSVLSIYRATRLKQVATFAAHTARWAQPTPEHETRVAAPDWHGLLLHLWQITTDKRQQPAIPKPIRDLGFTIRSRFLYDPFSQIEGWTRLPGTAWPQVWQDAFSFCHDGRAPMRVNLSNSRIDGAALLRPLLGYPGTGLDLPSSREPTTRMFYEAVKSLYGNGAIPLENLPPLSLNILPNLAIVLHEMRRGYHNVAQCDEAAAYALNMITTHSIYCT</sequence>
<comment type="caution">
    <text evidence="1">The sequence shown here is derived from an EMBL/GenBank/DDBJ whole genome shotgun (WGS) entry which is preliminary data.</text>
</comment>
<keyword evidence="2" id="KW-1185">Reference proteome</keyword>
<dbReference type="EMBL" id="JANBQF010001379">
    <property type="protein sequence ID" value="KAJ1997363.1"/>
    <property type="molecule type" value="Genomic_DNA"/>
</dbReference>
<dbReference type="AlphaFoldDB" id="A0A9W8B8C2"/>
<feature type="non-terminal residue" evidence="1">
    <location>
        <position position="395"/>
    </location>
</feature>